<accession>A0A2N1J3C1</accession>
<dbReference type="EMBL" id="NXIF01000023">
    <property type="protein sequence ID" value="PKI81050.1"/>
    <property type="molecule type" value="Genomic_DNA"/>
</dbReference>
<evidence type="ECO:0000313" key="1">
    <source>
        <dbReference type="EMBL" id="PKI81050.1"/>
    </source>
</evidence>
<dbReference type="OrthoDB" id="5365800at2"/>
<organism evidence="1 2">
    <name type="scientific">Malaciobacter halophilus</name>
    <dbReference type="NCBI Taxonomy" id="197482"/>
    <lineage>
        <taxon>Bacteria</taxon>
        <taxon>Pseudomonadati</taxon>
        <taxon>Campylobacterota</taxon>
        <taxon>Epsilonproteobacteria</taxon>
        <taxon>Campylobacterales</taxon>
        <taxon>Arcobacteraceae</taxon>
        <taxon>Malaciobacter</taxon>
    </lineage>
</organism>
<proteinExistence type="predicted"/>
<dbReference type="RefSeq" id="WP_101184450.1">
    <property type="nucleotide sequence ID" value="NZ_CP031218.1"/>
</dbReference>
<name>A0A2N1J3C1_9BACT</name>
<reference evidence="1 2" key="1">
    <citation type="submission" date="2017-09" db="EMBL/GenBank/DDBJ databases">
        <title>Genomics of the genus Arcobacter.</title>
        <authorList>
            <person name="Perez-Cataluna A."/>
            <person name="Figueras M.J."/>
            <person name="Salas-Masso N."/>
        </authorList>
    </citation>
    <scope>NUCLEOTIDE SEQUENCE [LARGE SCALE GENOMIC DNA]</scope>
    <source>
        <strain evidence="1 2">DSM 18005</strain>
    </source>
</reference>
<protein>
    <submittedName>
        <fullName evidence="1">Uncharacterized protein</fullName>
    </submittedName>
</protein>
<gene>
    <name evidence="1" type="ORF">CP960_05695</name>
</gene>
<dbReference type="KEGG" id="ahs:AHALO_0769"/>
<sequence length="69" mass="7819">MAKISFEVDNKNLNTVITIIKNLKVGLIKNLKIDEKNSTLEKVSKPVSLGTNKYLSKEQFKQKLKKSAK</sequence>
<keyword evidence="2" id="KW-1185">Reference proteome</keyword>
<dbReference type="Proteomes" id="UP000233248">
    <property type="component" value="Unassembled WGS sequence"/>
</dbReference>
<evidence type="ECO:0000313" key="2">
    <source>
        <dbReference type="Proteomes" id="UP000233248"/>
    </source>
</evidence>
<dbReference type="AlphaFoldDB" id="A0A2N1J3C1"/>
<comment type="caution">
    <text evidence="1">The sequence shown here is derived from an EMBL/GenBank/DDBJ whole genome shotgun (WGS) entry which is preliminary data.</text>
</comment>